<feature type="signal peptide" evidence="2">
    <location>
        <begin position="1"/>
        <end position="19"/>
    </location>
</feature>
<comment type="caution">
    <text evidence="4">The sequence shown here is derived from an EMBL/GenBank/DDBJ whole genome shotgun (WGS) entry which is preliminary data.</text>
</comment>
<dbReference type="RefSeq" id="WP_345006797.1">
    <property type="nucleotide sequence ID" value="NZ_BAABCY010000076.1"/>
</dbReference>
<gene>
    <name evidence="4" type="ORF">GCM10022395_26700</name>
</gene>
<dbReference type="Pfam" id="PF18962">
    <property type="entry name" value="Por_Secre_tail"/>
    <property type="match status" value="1"/>
</dbReference>
<evidence type="ECO:0000256" key="2">
    <source>
        <dbReference type="SAM" id="SignalP"/>
    </source>
</evidence>
<evidence type="ECO:0000259" key="3">
    <source>
        <dbReference type="Pfam" id="PF18962"/>
    </source>
</evidence>
<accession>A0ABP6Y314</accession>
<organism evidence="4 5">
    <name type="scientific">Snuella lapsa</name>
    <dbReference type="NCBI Taxonomy" id="870481"/>
    <lineage>
        <taxon>Bacteria</taxon>
        <taxon>Pseudomonadati</taxon>
        <taxon>Bacteroidota</taxon>
        <taxon>Flavobacteriia</taxon>
        <taxon>Flavobacteriales</taxon>
        <taxon>Flavobacteriaceae</taxon>
        <taxon>Snuella</taxon>
    </lineage>
</organism>
<dbReference type="Proteomes" id="UP001500954">
    <property type="component" value="Unassembled WGS sequence"/>
</dbReference>
<keyword evidence="1 2" id="KW-0732">Signal</keyword>
<dbReference type="InterPro" id="IPR026444">
    <property type="entry name" value="Secre_tail"/>
</dbReference>
<name>A0ABP6Y314_9FLAO</name>
<evidence type="ECO:0000313" key="4">
    <source>
        <dbReference type="EMBL" id="GAA3576534.1"/>
    </source>
</evidence>
<keyword evidence="5" id="KW-1185">Reference proteome</keyword>
<dbReference type="EMBL" id="BAABCY010000076">
    <property type="protein sequence ID" value="GAA3576534.1"/>
    <property type="molecule type" value="Genomic_DNA"/>
</dbReference>
<reference evidence="5" key="1">
    <citation type="journal article" date="2019" name="Int. J. Syst. Evol. Microbiol.">
        <title>The Global Catalogue of Microorganisms (GCM) 10K type strain sequencing project: providing services to taxonomists for standard genome sequencing and annotation.</title>
        <authorList>
            <consortium name="The Broad Institute Genomics Platform"/>
            <consortium name="The Broad Institute Genome Sequencing Center for Infectious Disease"/>
            <person name="Wu L."/>
            <person name="Ma J."/>
        </authorList>
    </citation>
    <scope>NUCLEOTIDE SEQUENCE [LARGE SCALE GENOMIC DNA]</scope>
    <source>
        <strain evidence="5">JCM 17111</strain>
    </source>
</reference>
<dbReference type="NCBIfam" id="TIGR04183">
    <property type="entry name" value="Por_Secre_tail"/>
    <property type="match status" value="1"/>
</dbReference>
<proteinExistence type="predicted"/>
<sequence>MKKNTLLFAFIAFAFIGNAQKVYDFTGSANPGSWVAAGSGTSLAPSAEGLVLEFNAGVPRVDITRAADPFVVSDGTHMVVTLINNSTEVGSFSGFFDKNNGNTGTQFLGYQTGMIQANSPGSGVEVTYVFKLQSNNYTNDPGDGTLNDTDNIANMEYVGIRFRQADGSTNLSGDSATNGNVIIKKIEIVNAGILSKTSYDFSSDNASGFDGLNGGSVSYTGSELSFTGDDTNTAPKFAQQFFSIDASSYQYVHVVVDNNTSNADQIKFQFVDGASATQTYGNQSLALGASTIDMDLSGKAEWTGDITDWRIVFSNSGSAAVDSNPITISRIVFDNSPVLNIKKLDQLTFSLYPNPASEILNIKAVDRITKIKLFDISGKQVLETVKFNNGQLNVSSVKKGVYLLHVEDENHSIAVKKLIIY</sequence>
<evidence type="ECO:0000313" key="5">
    <source>
        <dbReference type="Proteomes" id="UP001500954"/>
    </source>
</evidence>
<feature type="chain" id="PRO_5046847655" description="Secretion system C-terminal sorting domain-containing protein" evidence="2">
    <location>
        <begin position="20"/>
        <end position="421"/>
    </location>
</feature>
<evidence type="ECO:0000256" key="1">
    <source>
        <dbReference type="ARBA" id="ARBA00022729"/>
    </source>
</evidence>
<protein>
    <recommendedName>
        <fullName evidence="3">Secretion system C-terminal sorting domain-containing protein</fullName>
    </recommendedName>
</protein>
<feature type="domain" description="Secretion system C-terminal sorting" evidence="3">
    <location>
        <begin position="351"/>
        <end position="420"/>
    </location>
</feature>